<organism evidence="8 9">
    <name type="scientific">Halomonas salina</name>
    <dbReference type="NCBI Taxonomy" id="42565"/>
    <lineage>
        <taxon>Bacteria</taxon>
        <taxon>Pseudomonadati</taxon>
        <taxon>Pseudomonadota</taxon>
        <taxon>Gammaproteobacteria</taxon>
        <taxon>Oceanospirillales</taxon>
        <taxon>Halomonadaceae</taxon>
        <taxon>Halomonas</taxon>
    </lineage>
</organism>
<dbReference type="Pfam" id="PF01497">
    <property type="entry name" value="Peripla_BP_2"/>
    <property type="match status" value="1"/>
</dbReference>
<protein>
    <submittedName>
        <fullName evidence="8">ABC transporter substrate-binding protein</fullName>
    </submittedName>
</protein>
<keyword evidence="3" id="KW-0813">Transport</keyword>
<evidence type="ECO:0000313" key="8">
    <source>
        <dbReference type="EMBL" id="KGE79286.1"/>
    </source>
</evidence>
<comment type="caution">
    <text evidence="8">The sequence shown here is derived from an EMBL/GenBank/DDBJ whole genome shotgun (WGS) entry which is preliminary data.</text>
</comment>
<dbReference type="Proteomes" id="UP000029721">
    <property type="component" value="Unassembled WGS sequence"/>
</dbReference>
<evidence type="ECO:0000256" key="1">
    <source>
        <dbReference type="ARBA" id="ARBA00004196"/>
    </source>
</evidence>
<proteinExistence type="inferred from homology"/>
<dbReference type="PANTHER" id="PTHR30532">
    <property type="entry name" value="IRON III DICITRATE-BINDING PERIPLASMIC PROTEIN"/>
    <property type="match status" value="1"/>
</dbReference>
<dbReference type="InterPro" id="IPR051313">
    <property type="entry name" value="Bact_iron-sidero_bind"/>
</dbReference>
<evidence type="ECO:0000313" key="9">
    <source>
        <dbReference type="Proteomes" id="UP000029721"/>
    </source>
</evidence>
<evidence type="ECO:0000256" key="3">
    <source>
        <dbReference type="ARBA" id="ARBA00022448"/>
    </source>
</evidence>
<comment type="similarity">
    <text evidence="2">Belongs to the bacterial solute-binding protein 8 family.</text>
</comment>
<feature type="signal peptide" evidence="6">
    <location>
        <begin position="1"/>
        <end position="33"/>
    </location>
</feature>
<keyword evidence="4" id="KW-0410">Iron transport</keyword>
<dbReference type="PANTHER" id="PTHR30532:SF1">
    <property type="entry name" value="IRON(3+)-HYDROXAMATE-BINDING PROTEIN FHUD"/>
    <property type="match status" value="1"/>
</dbReference>
<dbReference type="Gene3D" id="3.40.50.1980">
    <property type="entry name" value="Nitrogenase molybdenum iron protein domain"/>
    <property type="match status" value="2"/>
</dbReference>
<dbReference type="PROSITE" id="PS50983">
    <property type="entry name" value="FE_B12_PBP"/>
    <property type="match status" value="1"/>
</dbReference>
<keyword evidence="4" id="KW-0406">Ion transport</keyword>
<name>A0ABR4WX50_9GAMM</name>
<dbReference type="SUPFAM" id="SSF53807">
    <property type="entry name" value="Helical backbone' metal receptor"/>
    <property type="match status" value="1"/>
</dbReference>
<evidence type="ECO:0000256" key="2">
    <source>
        <dbReference type="ARBA" id="ARBA00008814"/>
    </source>
</evidence>
<keyword evidence="4" id="KW-0408">Iron</keyword>
<dbReference type="EMBL" id="JOKD01000005">
    <property type="protein sequence ID" value="KGE79286.1"/>
    <property type="molecule type" value="Genomic_DNA"/>
</dbReference>
<evidence type="ECO:0000256" key="4">
    <source>
        <dbReference type="ARBA" id="ARBA00022496"/>
    </source>
</evidence>
<feature type="chain" id="PRO_5046073894" evidence="6">
    <location>
        <begin position="34"/>
        <end position="302"/>
    </location>
</feature>
<accession>A0ABR4WX50</accession>
<sequence length="302" mass="33455">MSPPRRLRRRARRWLAGPLVMLLTLFTALPALADSPHLASPRLATLDWTLAETLAALEAPPAALAQLDAYHAWVGEPALPDAVIDLGLRSQPNLELLADLDPERILISPMFANLAPRLEAIAPVDTLTLYTPGRDTWTEMRELTRRVADIVERPEAGERLIEDTESRLTRLEQRLGDDAPPLLVVQFMDARHVRVFGDNGLYQAVLDRLGLQNAWNGVTNAWGFSLVGIEALAGLDARLVVVEPYPAGVRETLADSGLWRRLVERSRGEPLILPPVWSFGALPSAQRFAEQLVTALEKDDVR</sequence>
<keyword evidence="9" id="KW-1185">Reference proteome</keyword>
<feature type="domain" description="Fe/B12 periplasmic-binding" evidence="7">
    <location>
        <begin position="42"/>
        <end position="300"/>
    </location>
</feature>
<keyword evidence="5 6" id="KW-0732">Signal</keyword>
<evidence type="ECO:0000256" key="5">
    <source>
        <dbReference type="ARBA" id="ARBA00022729"/>
    </source>
</evidence>
<comment type="subcellular location">
    <subcellularLocation>
        <location evidence="1">Cell envelope</location>
    </subcellularLocation>
</comment>
<dbReference type="InterPro" id="IPR002491">
    <property type="entry name" value="ABC_transptr_periplasmic_BD"/>
</dbReference>
<evidence type="ECO:0000256" key="6">
    <source>
        <dbReference type="SAM" id="SignalP"/>
    </source>
</evidence>
<gene>
    <name evidence="8" type="ORF">FP66_11415</name>
</gene>
<reference evidence="8 9" key="1">
    <citation type="submission" date="2014-06" db="EMBL/GenBank/DDBJ databases">
        <title>Draft genome sequence of an extremely salt tolerant bacteria Halomonas salina/CIFRI 1.</title>
        <authorList>
            <person name="Behera B.D."/>
            <person name="Meena D.K."/>
            <person name="Das P."/>
            <person name="Maharana J."/>
            <person name="Paria P."/>
            <person name="Sharma A.P."/>
            <person name="Shamsudheen K.V."/>
            <person name="Rijit J."/>
            <person name="Dixit V."/>
            <person name="Verma A."/>
            <person name="Scaria V."/>
            <person name="Sivasubbu S."/>
        </authorList>
    </citation>
    <scope>NUCLEOTIDE SEQUENCE [LARGE SCALE GENOMIC DNA]</scope>
    <source>
        <strain evidence="8 9">CIFRI 1</strain>
    </source>
</reference>
<evidence type="ECO:0000259" key="7">
    <source>
        <dbReference type="PROSITE" id="PS50983"/>
    </source>
</evidence>
<dbReference type="PRINTS" id="PR01715">
    <property type="entry name" value="FERRIBNDNGPP"/>
</dbReference>